<dbReference type="SUPFAM" id="SSF48317">
    <property type="entry name" value="Acid phosphatase/Vanadium-dependent haloperoxidase"/>
    <property type="match status" value="1"/>
</dbReference>
<reference evidence="11 12" key="1">
    <citation type="submission" date="2018-01" db="EMBL/GenBank/DDBJ databases">
        <title>The draft genome sequence of Halioglobus lutimaris HF004.</title>
        <authorList>
            <person name="Du Z.-J."/>
            <person name="Shi M.-J."/>
        </authorList>
    </citation>
    <scope>NUCLEOTIDE SEQUENCE [LARGE SCALE GENOMIC DNA]</scope>
    <source>
        <strain evidence="11 12">HF004</strain>
    </source>
</reference>
<dbReference type="AlphaFoldDB" id="A0A2N5X0A7"/>
<evidence type="ECO:0000256" key="8">
    <source>
        <dbReference type="PIRNR" id="PIRNR000897"/>
    </source>
</evidence>
<dbReference type="InterPro" id="IPR036938">
    <property type="entry name" value="PAP2/HPO_sf"/>
</dbReference>
<dbReference type="InterPro" id="IPR018296">
    <property type="entry name" value="Acid_Pase_classA_bac_CS"/>
</dbReference>
<proteinExistence type="inferred from homology"/>
<dbReference type="GO" id="GO:0003993">
    <property type="term" value="F:acid phosphatase activity"/>
    <property type="evidence" value="ECO:0007669"/>
    <property type="project" value="UniProtKB-EC"/>
</dbReference>
<keyword evidence="5 9" id="KW-0732">Signal</keyword>
<keyword evidence="6" id="KW-0574">Periplasm</keyword>
<evidence type="ECO:0000313" key="11">
    <source>
        <dbReference type="EMBL" id="PLW67890.1"/>
    </source>
</evidence>
<accession>A0A2N5X0A7</accession>
<feature type="domain" description="Phosphatidic acid phosphatase type 2/haloperoxidase" evidence="10">
    <location>
        <begin position="122"/>
        <end position="234"/>
    </location>
</feature>
<feature type="chain" id="PRO_5014989121" description="Acid phosphatase" evidence="9">
    <location>
        <begin position="20"/>
        <end position="278"/>
    </location>
</feature>
<evidence type="ECO:0000256" key="5">
    <source>
        <dbReference type="ARBA" id="ARBA00022729"/>
    </source>
</evidence>
<dbReference type="SMART" id="SM00014">
    <property type="entry name" value="acidPPc"/>
    <property type="match status" value="1"/>
</dbReference>
<dbReference type="GO" id="GO:0030288">
    <property type="term" value="C:outer membrane-bounded periplasmic space"/>
    <property type="evidence" value="ECO:0007669"/>
    <property type="project" value="InterPro"/>
</dbReference>
<dbReference type="InterPro" id="IPR001011">
    <property type="entry name" value="Acid_Pase_classA_bac"/>
</dbReference>
<comment type="caution">
    <text evidence="11">The sequence shown here is derived from an EMBL/GenBank/DDBJ whole genome shotgun (WGS) entry which is preliminary data.</text>
</comment>
<protein>
    <recommendedName>
        <fullName evidence="4 8">Acid phosphatase</fullName>
        <ecNumber evidence="4 8">3.1.3.2</ecNumber>
    </recommendedName>
</protein>
<evidence type="ECO:0000256" key="3">
    <source>
        <dbReference type="ARBA" id="ARBA00009017"/>
    </source>
</evidence>
<evidence type="ECO:0000256" key="2">
    <source>
        <dbReference type="ARBA" id="ARBA00004418"/>
    </source>
</evidence>
<keyword evidence="12" id="KW-1185">Reference proteome</keyword>
<sequence length="278" mass="29907">MPHALQITFIALAASILVAGCASSGKQATFEDVPEVRPGILQGYLPMKDPLRTVEIVPPAPEAGSPRQALDDEVARRAIALRGTARWDLATKDAHLAFPGAQDAFTCATGIPISEATTPQLYMLMRRTLADVGLASYSAKNAYQRVRPFMVNGEPTCTPEEEGMLRKDGSYPSGHTSIGWGWALILAELMPEKAEAILARGRAFGESRNVCNVHWHSDVVAGRMVAASAYSQLHNNEDFLAAMEATRKELAGLDMAALSPSRDCEEEAKALSITTLGK</sequence>
<dbReference type="EC" id="3.1.3.2" evidence="4 8"/>
<dbReference type="EMBL" id="PKUS01000022">
    <property type="protein sequence ID" value="PLW67890.1"/>
    <property type="molecule type" value="Genomic_DNA"/>
</dbReference>
<evidence type="ECO:0000256" key="1">
    <source>
        <dbReference type="ARBA" id="ARBA00000032"/>
    </source>
</evidence>
<dbReference type="RefSeq" id="WP_101518478.1">
    <property type="nucleotide sequence ID" value="NZ_PKUS01000022.1"/>
</dbReference>
<keyword evidence="7 8" id="KW-0378">Hydrolase</keyword>
<dbReference type="Proteomes" id="UP000235005">
    <property type="component" value="Unassembled WGS sequence"/>
</dbReference>
<dbReference type="PIRSF" id="PIRSF000897">
    <property type="entry name" value="Acid_Ptase_ClsA"/>
    <property type="match status" value="1"/>
</dbReference>
<evidence type="ECO:0000259" key="10">
    <source>
        <dbReference type="SMART" id="SM00014"/>
    </source>
</evidence>
<dbReference type="Pfam" id="PF01569">
    <property type="entry name" value="PAP2"/>
    <property type="match status" value="1"/>
</dbReference>
<comment type="catalytic activity">
    <reaction evidence="1 8">
        <text>a phosphate monoester + H2O = an alcohol + phosphate</text>
        <dbReference type="Rhea" id="RHEA:15017"/>
        <dbReference type="ChEBI" id="CHEBI:15377"/>
        <dbReference type="ChEBI" id="CHEBI:30879"/>
        <dbReference type="ChEBI" id="CHEBI:43474"/>
        <dbReference type="ChEBI" id="CHEBI:67140"/>
        <dbReference type="EC" id="3.1.3.2"/>
    </reaction>
</comment>
<gene>
    <name evidence="11" type="ORF">C0039_14710</name>
</gene>
<dbReference type="PROSITE" id="PS01157">
    <property type="entry name" value="ACID_PHOSPH_CL_A"/>
    <property type="match status" value="1"/>
</dbReference>
<evidence type="ECO:0000256" key="6">
    <source>
        <dbReference type="ARBA" id="ARBA00022764"/>
    </source>
</evidence>
<dbReference type="InterPro" id="IPR000326">
    <property type="entry name" value="PAP2/HPO"/>
</dbReference>
<evidence type="ECO:0000313" key="12">
    <source>
        <dbReference type="Proteomes" id="UP000235005"/>
    </source>
</evidence>
<comment type="subcellular location">
    <subcellularLocation>
        <location evidence="2">Periplasm</location>
    </subcellularLocation>
</comment>
<evidence type="ECO:0000256" key="9">
    <source>
        <dbReference type="SAM" id="SignalP"/>
    </source>
</evidence>
<feature type="signal peptide" evidence="9">
    <location>
        <begin position="1"/>
        <end position="19"/>
    </location>
</feature>
<dbReference type="CDD" id="cd03397">
    <property type="entry name" value="PAP2_acid_phosphatase"/>
    <property type="match status" value="1"/>
</dbReference>
<evidence type="ECO:0000256" key="4">
    <source>
        <dbReference type="ARBA" id="ARBA00012646"/>
    </source>
</evidence>
<name>A0A2N5X0A7_9GAMM</name>
<dbReference type="OrthoDB" id="9780507at2"/>
<dbReference type="Gene3D" id="1.20.144.10">
    <property type="entry name" value="Phosphatidic acid phosphatase type 2/haloperoxidase"/>
    <property type="match status" value="1"/>
</dbReference>
<comment type="similarity">
    <text evidence="3 8">Belongs to the class A bacterial acid phosphatase family.</text>
</comment>
<organism evidence="11 12">
    <name type="scientific">Pseudohalioglobus lutimaris</name>
    <dbReference type="NCBI Taxonomy" id="1737061"/>
    <lineage>
        <taxon>Bacteria</taxon>
        <taxon>Pseudomonadati</taxon>
        <taxon>Pseudomonadota</taxon>
        <taxon>Gammaproteobacteria</taxon>
        <taxon>Cellvibrionales</taxon>
        <taxon>Halieaceae</taxon>
        <taxon>Pseudohalioglobus</taxon>
    </lineage>
</organism>
<dbReference type="PRINTS" id="PR00483">
    <property type="entry name" value="BACPHPHTASE"/>
</dbReference>
<evidence type="ECO:0000256" key="7">
    <source>
        <dbReference type="ARBA" id="ARBA00022801"/>
    </source>
</evidence>